<evidence type="ECO:0000256" key="2">
    <source>
        <dbReference type="ARBA" id="ARBA00004651"/>
    </source>
</evidence>
<keyword evidence="5" id="KW-0597">Phosphoprotein</keyword>
<dbReference type="Pfam" id="PF00672">
    <property type="entry name" value="HAMP"/>
    <property type="match status" value="1"/>
</dbReference>
<evidence type="ECO:0000256" key="13">
    <source>
        <dbReference type="ARBA" id="ARBA00023136"/>
    </source>
</evidence>
<keyword evidence="13 15" id="KW-0472">Membrane</keyword>
<evidence type="ECO:0000256" key="4">
    <source>
        <dbReference type="ARBA" id="ARBA00022475"/>
    </source>
</evidence>
<dbReference type="PRINTS" id="PR00344">
    <property type="entry name" value="BCTRLSENSOR"/>
</dbReference>
<dbReference type="InterPro" id="IPR036097">
    <property type="entry name" value="HisK_dim/P_sf"/>
</dbReference>
<evidence type="ECO:0000256" key="3">
    <source>
        <dbReference type="ARBA" id="ARBA00012438"/>
    </source>
</evidence>
<dbReference type="PANTHER" id="PTHR44936">
    <property type="entry name" value="SENSOR PROTEIN CREC"/>
    <property type="match status" value="1"/>
</dbReference>
<evidence type="ECO:0000259" key="17">
    <source>
        <dbReference type="PROSITE" id="PS50112"/>
    </source>
</evidence>
<keyword evidence="8" id="KW-0547">Nucleotide-binding</keyword>
<feature type="transmembrane region" description="Helical" evidence="15">
    <location>
        <begin position="31"/>
        <end position="52"/>
    </location>
</feature>
<dbReference type="Pfam" id="PF00512">
    <property type="entry name" value="HisKA"/>
    <property type="match status" value="1"/>
</dbReference>
<proteinExistence type="predicted"/>
<dbReference type="PIRSF" id="PIRSF037532">
    <property type="entry name" value="STHK_NtrY"/>
    <property type="match status" value="1"/>
</dbReference>
<keyword evidence="12" id="KW-0902">Two-component regulatory system</keyword>
<dbReference type="GO" id="GO:0006355">
    <property type="term" value="P:regulation of DNA-templated transcription"/>
    <property type="evidence" value="ECO:0007669"/>
    <property type="project" value="InterPro"/>
</dbReference>
<keyword evidence="11 15" id="KW-1133">Transmembrane helix</keyword>
<dbReference type="CDD" id="cd00082">
    <property type="entry name" value="HisKA"/>
    <property type="match status" value="1"/>
</dbReference>
<dbReference type="GO" id="GO:0005886">
    <property type="term" value="C:plasma membrane"/>
    <property type="evidence" value="ECO:0007669"/>
    <property type="project" value="UniProtKB-SubCell"/>
</dbReference>
<accession>A0A1T4WH61</accession>
<dbReference type="EC" id="2.7.13.3" evidence="3"/>
<dbReference type="InterPro" id="IPR003661">
    <property type="entry name" value="HisK_dim/P_dom"/>
</dbReference>
<name>A0A1T4WH61_9BACT</name>
<evidence type="ECO:0000256" key="1">
    <source>
        <dbReference type="ARBA" id="ARBA00000085"/>
    </source>
</evidence>
<dbReference type="SUPFAM" id="SSF55785">
    <property type="entry name" value="PYP-like sensor domain (PAS domain)"/>
    <property type="match status" value="1"/>
</dbReference>
<feature type="domain" description="PAS" evidence="17">
    <location>
        <begin position="398"/>
        <end position="468"/>
    </location>
</feature>
<dbReference type="SMART" id="SM00387">
    <property type="entry name" value="HATPase_c"/>
    <property type="match status" value="1"/>
</dbReference>
<dbReference type="GO" id="GO:0005524">
    <property type="term" value="F:ATP binding"/>
    <property type="evidence" value="ECO:0007669"/>
    <property type="project" value="UniProtKB-KW"/>
</dbReference>
<dbReference type="InterPro" id="IPR003660">
    <property type="entry name" value="HAMP_dom"/>
</dbReference>
<dbReference type="PANTHER" id="PTHR44936:SF10">
    <property type="entry name" value="SENSOR PROTEIN RSTB"/>
    <property type="match status" value="1"/>
</dbReference>
<comment type="catalytic activity">
    <reaction evidence="1">
        <text>ATP + protein L-histidine = ADP + protein N-phospho-L-histidine.</text>
        <dbReference type="EC" id="2.7.13.3"/>
    </reaction>
</comment>
<keyword evidence="6" id="KW-0808">Transferase</keyword>
<dbReference type="CDD" id="cd00130">
    <property type="entry name" value="PAS"/>
    <property type="match status" value="1"/>
</dbReference>
<feature type="domain" description="Histidine kinase" evidence="16">
    <location>
        <begin position="529"/>
        <end position="739"/>
    </location>
</feature>
<feature type="transmembrane region" description="Helical" evidence="15">
    <location>
        <begin position="301"/>
        <end position="321"/>
    </location>
</feature>
<evidence type="ECO:0000313" key="19">
    <source>
        <dbReference type="EMBL" id="SKA76663.1"/>
    </source>
</evidence>
<keyword evidence="4" id="KW-1003">Cell membrane</keyword>
<dbReference type="InterPro" id="IPR035965">
    <property type="entry name" value="PAS-like_dom_sf"/>
</dbReference>
<dbReference type="SUPFAM" id="SSF47384">
    <property type="entry name" value="Homodimeric domain of signal transducing histidine kinase"/>
    <property type="match status" value="1"/>
</dbReference>
<dbReference type="InterPro" id="IPR036890">
    <property type="entry name" value="HATPase_C_sf"/>
</dbReference>
<dbReference type="InterPro" id="IPR000014">
    <property type="entry name" value="PAS"/>
</dbReference>
<evidence type="ECO:0000259" key="16">
    <source>
        <dbReference type="PROSITE" id="PS50109"/>
    </source>
</evidence>
<reference evidence="19 20" key="1">
    <citation type="submission" date="2017-02" db="EMBL/GenBank/DDBJ databases">
        <authorList>
            <person name="Peterson S.W."/>
        </authorList>
    </citation>
    <scope>NUCLEOTIDE SEQUENCE [LARGE SCALE GENOMIC DNA]</scope>
    <source>
        <strain evidence="19 20">DSM 18034</strain>
    </source>
</reference>
<evidence type="ECO:0000259" key="18">
    <source>
        <dbReference type="PROSITE" id="PS50885"/>
    </source>
</evidence>
<evidence type="ECO:0000256" key="6">
    <source>
        <dbReference type="ARBA" id="ARBA00022679"/>
    </source>
</evidence>
<comment type="subcellular location">
    <subcellularLocation>
        <location evidence="2">Cell membrane</location>
        <topology evidence="2">Multi-pass membrane protein</topology>
    </subcellularLocation>
</comment>
<sequence length="739" mass="83596">MSEKKSGSAQKKWIKVGTGTTRERKRRQRELALAAVALLFVVVLTWIELRYFGDINSLIFLGLFNINVIILFAVIFVVLRNVIKLVLERRRNVLGSKLRSRLVISFVTLSIVPTMLMFAMGAKFVQTSVDFWFKTQVEDSLEQALEVGQAFYASSQERLERRSKFVLQRILDRRLAWGGKTMDAFLKDKREEYDLTLIGVISTDLSPQNWHANEEWSGIWEDIRDKVNWKSLSEKPEFWSTVRSGSQADMVIGLLPVDGGKTGYLVLGESIGHGLLYKLDKIVHGISQYKQIRTMKHQWKLALYVLLGVVTMLIVMGAIWFGMRLAKELSAPVQALADGTQRVARGDLAVRLEDSSSDELGFLVQSFNEMAEDLQVSRTTLTQVNDRLEQQNAELEQRGRYIEALLNNITAGVISLNQDERISTVNRAAETMLGLDGSLIVGKRPLDLLYGEYAGMLKEVIEQMASNPASQWQRQLTVSLGSRELKLLVNAVTLMGSDGAKSGLVIVFEDITELEKMQRVAAWREVARRIAHEIKNPLTPIKLSAQRMERKFGKNIEDPVFTQSTQLIVSQVEQLQQMVQEFSSFAKLPEMDLKLGDLTPVLEEVTAMFRNSHSSVRWSLDMEEDLPRLRFDKEGIRRVFINILTNAVDAVKGQNDPSVDIVVTCDKMLGWVRLEFQDSGEGLTQEERSRLFEPYFSRKKGGTGLGLTIVKSIVSDHHGYVRAMPREPHGTTLVVELPV</sequence>
<dbReference type="Gene3D" id="3.30.565.10">
    <property type="entry name" value="Histidine kinase-like ATPase, C-terminal domain"/>
    <property type="match status" value="1"/>
</dbReference>
<feature type="domain" description="HAMP" evidence="18">
    <location>
        <begin position="327"/>
        <end position="379"/>
    </location>
</feature>
<evidence type="ECO:0000256" key="10">
    <source>
        <dbReference type="ARBA" id="ARBA00022840"/>
    </source>
</evidence>
<keyword evidence="9 19" id="KW-0418">Kinase</keyword>
<dbReference type="InterPro" id="IPR050980">
    <property type="entry name" value="2C_sensor_his_kinase"/>
</dbReference>
<organism evidence="19 20">
    <name type="scientific">Desulfobaculum bizertense DSM 18034</name>
    <dbReference type="NCBI Taxonomy" id="1121442"/>
    <lineage>
        <taxon>Bacteria</taxon>
        <taxon>Pseudomonadati</taxon>
        <taxon>Thermodesulfobacteriota</taxon>
        <taxon>Desulfovibrionia</taxon>
        <taxon>Desulfovibrionales</taxon>
        <taxon>Desulfovibrionaceae</taxon>
        <taxon>Desulfobaculum</taxon>
    </lineage>
</organism>
<dbReference type="PROSITE" id="PS50885">
    <property type="entry name" value="HAMP"/>
    <property type="match status" value="1"/>
</dbReference>
<dbReference type="InterPro" id="IPR045671">
    <property type="entry name" value="NtrY-like_N"/>
</dbReference>
<keyword evidence="20" id="KW-1185">Reference proteome</keyword>
<dbReference type="CDD" id="cd06225">
    <property type="entry name" value="HAMP"/>
    <property type="match status" value="1"/>
</dbReference>
<evidence type="ECO:0000313" key="20">
    <source>
        <dbReference type="Proteomes" id="UP000189733"/>
    </source>
</evidence>
<evidence type="ECO:0000256" key="8">
    <source>
        <dbReference type="ARBA" id="ARBA00022741"/>
    </source>
</evidence>
<evidence type="ECO:0000256" key="12">
    <source>
        <dbReference type="ARBA" id="ARBA00023012"/>
    </source>
</evidence>
<evidence type="ECO:0000256" key="5">
    <source>
        <dbReference type="ARBA" id="ARBA00022553"/>
    </source>
</evidence>
<protein>
    <recommendedName>
        <fullName evidence="3">histidine kinase</fullName>
        <ecNumber evidence="3">2.7.13.3</ecNumber>
    </recommendedName>
</protein>
<dbReference type="SMART" id="SM00091">
    <property type="entry name" value="PAS"/>
    <property type="match status" value="1"/>
</dbReference>
<dbReference type="GO" id="GO:0000155">
    <property type="term" value="F:phosphorelay sensor kinase activity"/>
    <property type="evidence" value="ECO:0007669"/>
    <property type="project" value="InterPro"/>
</dbReference>
<evidence type="ECO:0000256" key="14">
    <source>
        <dbReference type="SAM" id="Coils"/>
    </source>
</evidence>
<evidence type="ECO:0000256" key="9">
    <source>
        <dbReference type="ARBA" id="ARBA00022777"/>
    </source>
</evidence>
<dbReference type="SUPFAM" id="SSF55874">
    <property type="entry name" value="ATPase domain of HSP90 chaperone/DNA topoisomerase II/histidine kinase"/>
    <property type="match status" value="1"/>
</dbReference>
<dbReference type="STRING" id="1121442.SAMN02745702_02285"/>
<evidence type="ECO:0000256" key="7">
    <source>
        <dbReference type="ARBA" id="ARBA00022692"/>
    </source>
</evidence>
<dbReference type="PROSITE" id="PS50109">
    <property type="entry name" value="HIS_KIN"/>
    <property type="match status" value="1"/>
</dbReference>
<dbReference type="Pfam" id="PF19312">
    <property type="entry name" value="NtrY_N"/>
    <property type="match status" value="1"/>
</dbReference>
<dbReference type="Proteomes" id="UP000189733">
    <property type="component" value="Unassembled WGS sequence"/>
</dbReference>
<dbReference type="NCBIfam" id="TIGR00229">
    <property type="entry name" value="sensory_box"/>
    <property type="match status" value="1"/>
</dbReference>
<dbReference type="InterPro" id="IPR004358">
    <property type="entry name" value="Sig_transdc_His_kin-like_C"/>
</dbReference>
<keyword evidence="10" id="KW-0067">ATP-binding</keyword>
<gene>
    <name evidence="19" type="ORF">SAMN02745702_02285</name>
</gene>
<dbReference type="Pfam" id="PF02518">
    <property type="entry name" value="HATPase_c"/>
    <property type="match status" value="1"/>
</dbReference>
<dbReference type="SUPFAM" id="SSF158472">
    <property type="entry name" value="HAMP domain-like"/>
    <property type="match status" value="1"/>
</dbReference>
<dbReference type="Gene3D" id="1.10.287.130">
    <property type="match status" value="1"/>
</dbReference>
<dbReference type="SMART" id="SM00304">
    <property type="entry name" value="HAMP"/>
    <property type="match status" value="1"/>
</dbReference>
<dbReference type="PROSITE" id="PS50112">
    <property type="entry name" value="PAS"/>
    <property type="match status" value="1"/>
</dbReference>
<dbReference type="InterPro" id="IPR003594">
    <property type="entry name" value="HATPase_dom"/>
</dbReference>
<dbReference type="EMBL" id="FUYA01000007">
    <property type="protein sequence ID" value="SKA76663.1"/>
    <property type="molecule type" value="Genomic_DNA"/>
</dbReference>
<feature type="transmembrane region" description="Helical" evidence="15">
    <location>
        <begin position="58"/>
        <end position="79"/>
    </location>
</feature>
<evidence type="ECO:0000256" key="11">
    <source>
        <dbReference type="ARBA" id="ARBA00022989"/>
    </source>
</evidence>
<dbReference type="RefSeq" id="WP_078685559.1">
    <property type="nucleotide sequence ID" value="NZ_FUYA01000007.1"/>
</dbReference>
<dbReference type="InterPro" id="IPR005467">
    <property type="entry name" value="His_kinase_dom"/>
</dbReference>
<keyword evidence="7 15" id="KW-0812">Transmembrane</keyword>
<dbReference type="AlphaFoldDB" id="A0A1T4WH61"/>
<dbReference type="Gene3D" id="6.10.340.10">
    <property type="match status" value="1"/>
</dbReference>
<feature type="coiled-coil region" evidence="14">
    <location>
        <begin position="371"/>
        <end position="405"/>
    </location>
</feature>
<dbReference type="InterPro" id="IPR013767">
    <property type="entry name" value="PAS_fold"/>
</dbReference>
<dbReference type="SMART" id="SM00388">
    <property type="entry name" value="HisKA"/>
    <property type="match status" value="1"/>
</dbReference>
<dbReference type="Pfam" id="PF00989">
    <property type="entry name" value="PAS"/>
    <property type="match status" value="1"/>
</dbReference>
<dbReference type="InterPro" id="IPR017232">
    <property type="entry name" value="NtrY"/>
</dbReference>
<keyword evidence="14" id="KW-0175">Coiled coil</keyword>
<dbReference type="Gene3D" id="3.30.450.20">
    <property type="entry name" value="PAS domain"/>
    <property type="match status" value="1"/>
</dbReference>
<evidence type="ECO:0000256" key="15">
    <source>
        <dbReference type="SAM" id="Phobius"/>
    </source>
</evidence>
<dbReference type="OrthoDB" id="9781147at2"/>